<proteinExistence type="predicted"/>
<organism evidence="1 2">
    <name type="scientific">Serendipita vermifera MAFF 305830</name>
    <dbReference type="NCBI Taxonomy" id="933852"/>
    <lineage>
        <taxon>Eukaryota</taxon>
        <taxon>Fungi</taxon>
        <taxon>Dikarya</taxon>
        <taxon>Basidiomycota</taxon>
        <taxon>Agaricomycotina</taxon>
        <taxon>Agaricomycetes</taxon>
        <taxon>Sebacinales</taxon>
        <taxon>Serendipitaceae</taxon>
        <taxon>Serendipita</taxon>
    </lineage>
</organism>
<protein>
    <recommendedName>
        <fullName evidence="3">F-box domain-containing protein</fullName>
    </recommendedName>
</protein>
<gene>
    <name evidence="1" type="ORF">M408DRAFT_31088</name>
</gene>
<dbReference type="Proteomes" id="UP000054097">
    <property type="component" value="Unassembled WGS sequence"/>
</dbReference>
<sequence length="533" mass="60241">MPWAPAGEKERQNALCVPMPFPWVDISSIIAISHVNKRWREAALATPACWSTIPIRFFSANEKEAQREKSKIDCFLSRAQNSPLNVIILDERLQDTWLPHLTELRDIMTTSIKQARGVYARMRGTRLANLVVGKLTDVPMLECLALGWHGSRTLYFESRHDNLDSEVPPKTPKNYLRYAPKLRSVQVNRFPYPDPQGGSVPLPALETFISDEDVAVRDTSPGQILQDFRPLLRSCEHVVFLTFLPTWCFPSSFYAPKVTFLRLTYIEINPTALKGLFYSPQQVFAPVLDTVVFHLKGEGNSLDCRAVRQISRELENSAAPRKRFILIRFGDDFRGLTRMGSSSWSLVGCLQILNDFKFVHSLEFRYCVWSFKSVWYQAWTNGESSYLVAAARSIDLFDPDLPDEDDPLTASDSFMEENGGLGGANISGNIQRRRANLDQGGIDSFSNSQKHVFIPNLHTLSFENCSFTDAKGAQDFADSLACRQNILKNTVNTVTGLEKICLVGEENEASMAFCSRLRQAKEMEDVDIQVTKK</sequence>
<dbReference type="OrthoDB" id="3023006at2759"/>
<evidence type="ECO:0008006" key="3">
    <source>
        <dbReference type="Google" id="ProtNLM"/>
    </source>
</evidence>
<accession>A0A0C3AHR0</accession>
<dbReference type="AlphaFoldDB" id="A0A0C3AHR0"/>
<dbReference type="EMBL" id="KN824610">
    <property type="protein sequence ID" value="KIM19594.1"/>
    <property type="molecule type" value="Genomic_DNA"/>
</dbReference>
<reference evidence="1 2" key="1">
    <citation type="submission" date="2014-04" db="EMBL/GenBank/DDBJ databases">
        <authorList>
            <consortium name="DOE Joint Genome Institute"/>
            <person name="Kuo A."/>
            <person name="Zuccaro A."/>
            <person name="Kohler A."/>
            <person name="Nagy L.G."/>
            <person name="Floudas D."/>
            <person name="Copeland A."/>
            <person name="Barry K.W."/>
            <person name="Cichocki N."/>
            <person name="Veneault-Fourrey C."/>
            <person name="LaButti K."/>
            <person name="Lindquist E.A."/>
            <person name="Lipzen A."/>
            <person name="Lundell T."/>
            <person name="Morin E."/>
            <person name="Murat C."/>
            <person name="Sun H."/>
            <person name="Tunlid A."/>
            <person name="Henrissat B."/>
            <person name="Grigoriev I.V."/>
            <person name="Hibbett D.S."/>
            <person name="Martin F."/>
            <person name="Nordberg H.P."/>
            <person name="Cantor M.N."/>
            <person name="Hua S.X."/>
        </authorList>
    </citation>
    <scope>NUCLEOTIDE SEQUENCE [LARGE SCALE GENOMIC DNA]</scope>
    <source>
        <strain evidence="1 2">MAFF 305830</strain>
    </source>
</reference>
<keyword evidence="2" id="KW-1185">Reference proteome</keyword>
<dbReference type="HOGENOM" id="CLU_511068_0_0_1"/>
<evidence type="ECO:0000313" key="2">
    <source>
        <dbReference type="Proteomes" id="UP000054097"/>
    </source>
</evidence>
<name>A0A0C3AHR0_SERVB</name>
<reference evidence="2" key="2">
    <citation type="submission" date="2015-01" db="EMBL/GenBank/DDBJ databases">
        <title>Evolutionary Origins and Diversification of the Mycorrhizal Mutualists.</title>
        <authorList>
            <consortium name="DOE Joint Genome Institute"/>
            <consortium name="Mycorrhizal Genomics Consortium"/>
            <person name="Kohler A."/>
            <person name="Kuo A."/>
            <person name="Nagy L.G."/>
            <person name="Floudas D."/>
            <person name="Copeland A."/>
            <person name="Barry K.W."/>
            <person name="Cichocki N."/>
            <person name="Veneault-Fourrey C."/>
            <person name="LaButti K."/>
            <person name="Lindquist E.A."/>
            <person name="Lipzen A."/>
            <person name="Lundell T."/>
            <person name="Morin E."/>
            <person name="Murat C."/>
            <person name="Riley R."/>
            <person name="Ohm R."/>
            <person name="Sun H."/>
            <person name="Tunlid A."/>
            <person name="Henrissat B."/>
            <person name="Grigoriev I.V."/>
            <person name="Hibbett D.S."/>
            <person name="Martin F."/>
        </authorList>
    </citation>
    <scope>NUCLEOTIDE SEQUENCE [LARGE SCALE GENOMIC DNA]</scope>
    <source>
        <strain evidence="2">MAFF 305830</strain>
    </source>
</reference>
<evidence type="ECO:0000313" key="1">
    <source>
        <dbReference type="EMBL" id="KIM19594.1"/>
    </source>
</evidence>